<dbReference type="SUPFAM" id="SSF53383">
    <property type="entry name" value="PLP-dependent transferases"/>
    <property type="match status" value="1"/>
</dbReference>
<evidence type="ECO:0000313" key="8">
    <source>
        <dbReference type="Proteomes" id="UP000241193"/>
    </source>
</evidence>
<sequence>MSDTANFDRIIDRGSVPGEKWGRYAGRDVLPLWVADMDFAAPPAVLAALHARIDHGVFGYTEPWPTLVEAVVDGLARDHQWRIEPHWLVWLPGVVSGFNLACRAVGEPGDEVFTATPVYPPFLSAPGNSERQLRTCALEEIDGQWRWPRAAVEATIGPRTRLFMLCNPHNPVGRVFDDDELRWIATLAERHDMVICSDEIHCGLVLDEATPHRPIAALDEAVAARTITLMAPSKTWNIPALYCAFAVIPDPALRRRFSAAMRGVVPHLNLLGMVAAEAAYRHGEPWRRQLLATLRANRARVLDAVAQMPGVRCASPQATYLAWLDCRACALDDPAAFFEAAGVGLSDGAPFGAPGFLRLNFGCPPATLDAALARMVAALR</sequence>
<dbReference type="InterPro" id="IPR015424">
    <property type="entry name" value="PyrdxlP-dep_Trfase"/>
</dbReference>
<comment type="similarity">
    <text evidence="5">Belongs to the class-II pyridoxal-phosphate-dependent aminotransferase family. MalY/PatB cystathionine beta-lyase subfamily.</text>
</comment>
<dbReference type="AlphaFoldDB" id="A0A2T4IC89"/>
<reference evidence="7 8" key="1">
    <citation type="submission" date="2018-03" db="EMBL/GenBank/DDBJ databases">
        <authorList>
            <person name="Keele B.F."/>
        </authorList>
    </citation>
    <scope>NUCLEOTIDE SEQUENCE [LARGE SCALE GENOMIC DNA]</scope>
    <source>
        <strain evidence="7 8">D20</strain>
    </source>
</reference>
<dbReference type="InterPro" id="IPR004839">
    <property type="entry name" value="Aminotransferase_I/II_large"/>
</dbReference>
<keyword evidence="7" id="KW-0808">Transferase</keyword>
<dbReference type="OrthoDB" id="9803354at2"/>
<dbReference type="Proteomes" id="UP000241193">
    <property type="component" value="Unassembled WGS sequence"/>
</dbReference>
<keyword evidence="7" id="KW-0032">Aminotransferase</keyword>
<dbReference type="PANTHER" id="PTHR43525">
    <property type="entry name" value="PROTEIN MALY"/>
    <property type="match status" value="1"/>
</dbReference>
<dbReference type="RefSeq" id="WP_107494411.1">
    <property type="nucleotide sequence ID" value="NZ_PZKC01000013.1"/>
</dbReference>
<evidence type="ECO:0000256" key="4">
    <source>
        <dbReference type="ARBA" id="ARBA00023239"/>
    </source>
</evidence>
<dbReference type="Gene3D" id="3.90.1150.10">
    <property type="entry name" value="Aspartate Aminotransferase, domain 1"/>
    <property type="match status" value="1"/>
</dbReference>
<evidence type="ECO:0000256" key="1">
    <source>
        <dbReference type="ARBA" id="ARBA00001933"/>
    </source>
</evidence>
<dbReference type="CDD" id="cd00609">
    <property type="entry name" value="AAT_like"/>
    <property type="match status" value="1"/>
</dbReference>
<accession>A0A2T4IC89</accession>
<feature type="domain" description="Aminotransferase class I/classII large" evidence="6">
    <location>
        <begin position="28"/>
        <end position="374"/>
    </location>
</feature>
<gene>
    <name evidence="7" type="ORF">C8261_14300</name>
</gene>
<dbReference type="Pfam" id="PF00155">
    <property type="entry name" value="Aminotran_1_2"/>
    <property type="match status" value="1"/>
</dbReference>
<evidence type="ECO:0000256" key="5">
    <source>
        <dbReference type="ARBA" id="ARBA00037974"/>
    </source>
</evidence>
<dbReference type="PANTHER" id="PTHR43525:SF1">
    <property type="entry name" value="PROTEIN MALY"/>
    <property type="match status" value="1"/>
</dbReference>
<dbReference type="GO" id="GO:0030170">
    <property type="term" value="F:pyridoxal phosphate binding"/>
    <property type="evidence" value="ECO:0007669"/>
    <property type="project" value="InterPro"/>
</dbReference>
<proteinExistence type="inferred from homology"/>
<dbReference type="GO" id="GO:0047804">
    <property type="term" value="F:cysteine-S-conjugate beta-lyase activity"/>
    <property type="evidence" value="ECO:0007669"/>
    <property type="project" value="UniProtKB-EC"/>
</dbReference>
<evidence type="ECO:0000256" key="2">
    <source>
        <dbReference type="ARBA" id="ARBA00012224"/>
    </source>
</evidence>
<dbReference type="InterPro" id="IPR015422">
    <property type="entry name" value="PyrdxlP-dep_Trfase_small"/>
</dbReference>
<dbReference type="GO" id="GO:0008483">
    <property type="term" value="F:transaminase activity"/>
    <property type="evidence" value="ECO:0007669"/>
    <property type="project" value="UniProtKB-KW"/>
</dbReference>
<reference evidence="7 8" key="2">
    <citation type="submission" date="2018-04" db="EMBL/GenBank/DDBJ databases">
        <title>Thauera lacus sp. nov., isolated from an saline lake in Inner Mongolia, China.</title>
        <authorList>
            <person name="Liang Q.-Y."/>
        </authorList>
    </citation>
    <scope>NUCLEOTIDE SEQUENCE [LARGE SCALE GENOMIC DNA]</scope>
    <source>
        <strain evidence="7 8">D20</strain>
    </source>
</reference>
<evidence type="ECO:0000313" key="7">
    <source>
        <dbReference type="EMBL" id="PTD95392.1"/>
    </source>
</evidence>
<dbReference type="InterPro" id="IPR051798">
    <property type="entry name" value="Class-II_PLP-Dep_Aminotrans"/>
</dbReference>
<dbReference type="NCBIfam" id="TIGR04350">
    <property type="entry name" value="C_S_lyase_PatB"/>
    <property type="match status" value="1"/>
</dbReference>
<comment type="cofactor">
    <cofactor evidence="1">
        <name>pyridoxal 5'-phosphate</name>
        <dbReference type="ChEBI" id="CHEBI:597326"/>
    </cofactor>
</comment>
<dbReference type="EMBL" id="PZKC01000013">
    <property type="protein sequence ID" value="PTD95392.1"/>
    <property type="molecule type" value="Genomic_DNA"/>
</dbReference>
<dbReference type="Gene3D" id="3.40.640.10">
    <property type="entry name" value="Type I PLP-dependent aspartate aminotransferase-like (Major domain)"/>
    <property type="match status" value="1"/>
</dbReference>
<organism evidence="7 8">
    <name type="scientific">Pseudothauera lacus</name>
    <dbReference type="NCBI Taxonomy" id="2136175"/>
    <lineage>
        <taxon>Bacteria</taxon>
        <taxon>Pseudomonadati</taxon>
        <taxon>Pseudomonadota</taxon>
        <taxon>Betaproteobacteria</taxon>
        <taxon>Rhodocyclales</taxon>
        <taxon>Zoogloeaceae</taxon>
        <taxon>Pseudothauera</taxon>
    </lineage>
</organism>
<name>A0A2T4IC89_9RHOO</name>
<dbReference type="EC" id="4.4.1.13" evidence="2"/>
<evidence type="ECO:0000256" key="3">
    <source>
        <dbReference type="ARBA" id="ARBA00022898"/>
    </source>
</evidence>
<dbReference type="InterPro" id="IPR027619">
    <property type="entry name" value="C-S_lyase_PatB-like"/>
</dbReference>
<keyword evidence="8" id="KW-1185">Reference proteome</keyword>
<protein>
    <recommendedName>
        <fullName evidence="2">cysteine-S-conjugate beta-lyase</fullName>
        <ecNumber evidence="2">4.4.1.13</ecNumber>
    </recommendedName>
</protein>
<keyword evidence="3" id="KW-0663">Pyridoxal phosphate</keyword>
<dbReference type="InterPro" id="IPR015421">
    <property type="entry name" value="PyrdxlP-dep_Trfase_major"/>
</dbReference>
<keyword evidence="4" id="KW-0456">Lyase</keyword>
<comment type="caution">
    <text evidence="7">The sequence shown here is derived from an EMBL/GenBank/DDBJ whole genome shotgun (WGS) entry which is preliminary data.</text>
</comment>
<evidence type="ECO:0000259" key="6">
    <source>
        <dbReference type="Pfam" id="PF00155"/>
    </source>
</evidence>